<dbReference type="HAMAP" id="MF_00227">
    <property type="entry name" value="RNase_P"/>
    <property type="match status" value="1"/>
</dbReference>
<keyword evidence="2 6" id="KW-0540">Nuclease</keyword>
<sequence length="146" mass="15049">MRVAPSCRLDAPRAAPSSPPEGVPVLPAGHRLRTSSDFSAALRGPRGARAGSTLMVVHAGQTDARAGQPPRVGFVVSKAVGGAVVRNRTKRRLRALMAARVDVVPAGTDVVVRANPAAAQANSTQLAAELDRVLPKVLARVGSGRP</sequence>
<dbReference type="AlphaFoldDB" id="A0AAU7JYY6"/>
<evidence type="ECO:0000256" key="8">
    <source>
        <dbReference type="SAM" id="MobiDB-lite"/>
    </source>
</evidence>
<evidence type="ECO:0000313" key="9">
    <source>
        <dbReference type="EMBL" id="XBO45269.1"/>
    </source>
</evidence>
<dbReference type="PANTHER" id="PTHR33992:SF1">
    <property type="entry name" value="RIBONUCLEASE P PROTEIN COMPONENT"/>
    <property type="match status" value="1"/>
</dbReference>
<dbReference type="EMBL" id="CP157483">
    <property type="protein sequence ID" value="XBO45269.1"/>
    <property type="molecule type" value="Genomic_DNA"/>
</dbReference>
<evidence type="ECO:0000256" key="2">
    <source>
        <dbReference type="ARBA" id="ARBA00022722"/>
    </source>
</evidence>
<dbReference type="InterPro" id="IPR000100">
    <property type="entry name" value="RNase_P"/>
</dbReference>
<dbReference type="NCBIfam" id="TIGR00188">
    <property type="entry name" value="rnpA"/>
    <property type="match status" value="1"/>
</dbReference>
<keyword evidence="1 6" id="KW-0819">tRNA processing</keyword>
<feature type="region of interest" description="Disordered" evidence="8">
    <location>
        <begin position="1"/>
        <end position="25"/>
    </location>
</feature>
<evidence type="ECO:0000256" key="3">
    <source>
        <dbReference type="ARBA" id="ARBA00022759"/>
    </source>
</evidence>
<dbReference type="GO" id="GO:0000049">
    <property type="term" value="F:tRNA binding"/>
    <property type="evidence" value="ECO:0007669"/>
    <property type="project" value="UniProtKB-UniRule"/>
</dbReference>
<comment type="similarity">
    <text evidence="6">Belongs to the RnpA family.</text>
</comment>
<evidence type="ECO:0000256" key="6">
    <source>
        <dbReference type="HAMAP-Rule" id="MF_00227"/>
    </source>
</evidence>
<keyword evidence="5 6" id="KW-0694">RNA-binding</keyword>
<dbReference type="RefSeq" id="WP_406832760.1">
    <property type="nucleotide sequence ID" value="NZ_CP157483.1"/>
</dbReference>
<proteinExistence type="inferred from homology"/>
<dbReference type="Gene3D" id="3.30.230.10">
    <property type="match status" value="1"/>
</dbReference>
<reference evidence="9" key="1">
    <citation type="submission" date="2024-05" db="EMBL/GenBank/DDBJ databases">
        <authorList>
            <person name="Kim S."/>
            <person name="Heo J."/>
            <person name="Choi H."/>
            <person name="Choi Y."/>
            <person name="Kwon S.-W."/>
            <person name="Kim Y."/>
        </authorList>
    </citation>
    <scope>NUCLEOTIDE SEQUENCE</scope>
    <source>
        <strain evidence="9">KACC 23699</strain>
    </source>
</reference>
<comment type="catalytic activity">
    <reaction evidence="6">
        <text>Endonucleolytic cleavage of RNA, removing 5'-extranucleotides from tRNA precursor.</text>
        <dbReference type="EC" id="3.1.26.5"/>
    </reaction>
</comment>
<evidence type="ECO:0000256" key="5">
    <source>
        <dbReference type="ARBA" id="ARBA00022884"/>
    </source>
</evidence>
<keyword evidence="3 6" id="KW-0255">Endonuclease</keyword>
<evidence type="ECO:0000256" key="7">
    <source>
        <dbReference type="NCBIfam" id="TIGR00188"/>
    </source>
</evidence>
<gene>
    <name evidence="6 9" type="primary">rnpA</name>
    <name evidence="9" type="ORF">ABEG17_08020</name>
</gene>
<accession>A0AAU7JYY6</accession>
<comment type="function">
    <text evidence="6">RNaseP catalyzes the removal of the 5'-leader sequence from pre-tRNA to produce the mature 5'-terminus. It can also cleave other RNA substrates such as 4.5S RNA. The protein component plays an auxiliary but essential role in vivo by binding to the 5'-leader sequence and broadening the substrate specificity of the ribozyme.</text>
</comment>
<evidence type="ECO:0000256" key="4">
    <source>
        <dbReference type="ARBA" id="ARBA00022801"/>
    </source>
</evidence>
<evidence type="ECO:0000256" key="1">
    <source>
        <dbReference type="ARBA" id="ARBA00022694"/>
    </source>
</evidence>
<dbReference type="GO" id="GO:0030677">
    <property type="term" value="C:ribonuclease P complex"/>
    <property type="evidence" value="ECO:0007669"/>
    <property type="project" value="TreeGrafter"/>
</dbReference>
<name>A0AAU7JYY6_9MICO</name>
<organism evidence="9">
    <name type="scientific">Pedococcus sp. KACC 23699</name>
    <dbReference type="NCBI Taxonomy" id="3149228"/>
    <lineage>
        <taxon>Bacteria</taxon>
        <taxon>Bacillati</taxon>
        <taxon>Actinomycetota</taxon>
        <taxon>Actinomycetes</taxon>
        <taxon>Micrococcales</taxon>
        <taxon>Intrasporangiaceae</taxon>
        <taxon>Pedococcus</taxon>
    </lineage>
</organism>
<dbReference type="SUPFAM" id="SSF54211">
    <property type="entry name" value="Ribosomal protein S5 domain 2-like"/>
    <property type="match status" value="1"/>
</dbReference>
<dbReference type="EC" id="3.1.26.5" evidence="6 7"/>
<protein>
    <recommendedName>
        <fullName evidence="6 7">Ribonuclease P protein component</fullName>
        <shortName evidence="6">RNase P protein</shortName>
        <shortName evidence="6">RNaseP protein</shortName>
        <ecNumber evidence="6 7">3.1.26.5</ecNumber>
    </recommendedName>
    <alternativeName>
        <fullName evidence="6">Protein C5</fullName>
    </alternativeName>
</protein>
<dbReference type="GO" id="GO:0001682">
    <property type="term" value="P:tRNA 5'-leader removal"/>
    <property type="evidence" value="ECO:0007669"/>
    <property type="project" value="UniProtKB-UniRule"/>
</dbReference>
<keyword evidence="4 6" id="KW-0378">Hydrolase</keyword>
<dbReference type="Pfam" id="PF00825">
    <property type="entry name" value="Ribonuclease_P"/>
    <property type="match status" value="1"/>
</dbReference>
<dbReference type="GO" id="GO:0004526">
    <property type="term" value="F:ribonuclease P activity"/>
    <property type="evidence" value="ECO:0007669"/>
    <property type="project" value="UniProtKB-UniRule"/>
</dbReference>
<dbReference type="GO" id="GO:0042781">
    <property type="term" value="F:3'-tRNA processing endoribonuclease activity"/>
    <property type="evidence" value="ECO:0007669"/>
    <property type="project" value="TreeGrafter"/>
</dbReference>
<dbReference type="InterPro" id="IPR020568">
    <property type="entry name" value="Ribosomal_Su5_D2-typ_SF"/>
</dbReference>
<comment type="subunit">
    <text evidence="6">Consists of a catalytic RNA component (M1 or rnpB) and a protein subunit.</text>
</comment>
<dbReference type="InterPro" id="IPR014721">
    <property type="entry name" value="Ribsml_uS5_D2-typ_fold_subgr"/>
</dbReference>
<dbReference type="PANTHER" id="PTHR33992">
    <property type="entry name" value="RIBONUCLEASE P PROTEIN COMPONENT"/>
    <property type="match status" value="1"/>
</dbReference>